<protein>
    <recommendedName>
        <fullName evidence="7">Response regulatory domain-containing protein</fullName>
    </recommendedName>
</protein>
<dbReference type="Proteomes" id="UP000628017">
    <property type="component" value="Unassembled WGS sequence"/>
</dbReference>
<reference evidence="8" key="1">
    <citation type="journal article" date="2014" name="Int. J. Syst. Evol. Microbiol.">
        <title>Complete genome sequence of Corynebacterium casei LMG S-19264T (=DSM 44701T), isolated from a smear-ripened cheese.</title>
        <authorList>
            <consortium name="US DOE Joint Genome Institute (JGI-PGF)"/>
            <person name="Walter F."/>
            <person name="Albersmeier A."/>
            <person name="Kalinowski J."/>
            <person name="Ruckert C."/>
        </authorList>
    </citation>
    <scope>NUCLEOTIDE SEQUENCE</scope>
    <source>
        <strain evidence="8">CGMCC 1.15880</strain>
    </source>
</reference>
<evidence type="ECO:0000256" key="2">
    <source>
        <dbReference type="ARBA" id="ARBA00023012"/>
    </source>
</evidence>
<evidence type="ECO:0000313" key="9">
    <source>
        <dbReference type="Proteomes" id="UP000628017"/>
    </source>
</evidence>
<dbReference type="RefSeq" id="WP_188670557.1">
    <property type="nucleotide sequence ID" value="NZ_BMKA01000001.1"/>
</dbReference>
<evidence type="ECO:0000256" key="4">
    <source>
        <dbReference type="ARBA" id="ARBA00023125"/>
    </source>
</evidence>
<feature type="modified residue" description="4-aspartylphosphate" evidence="6">
    <location>
        <position position="54"/>
    </location>
</feature>
<feature type="domain" description="Response regulatory" evidence="7">
    <location>
        <begin position="2"/>
        <end position="121"/>
    </location>
</feature>
<dbReference type="AlphaFoldDB" id="A0A916VN38"/>
<reference evidence="8" key="2">
    <citation type="submission" date="2020-09" db="EMBL/GenBank/DDBJ databases">
        <authorList>
            <person name="Sun Q."/>
            <person name="Zhou Y."/>
        </authorList>
    </citation>
    <scope>NUCLEOTIDE SEQUENCE</scope>
    <source>
        <strain evidence="8">CGMCC 1.15880</strain>
    </source>
</reference>
<evidence type="ECO:0000256" key="3">
    <source>
        <dbReference type="ARBA" id="ARBA00023015"/>
    </source>
</evidence>
<dbReference type="GO" id="GO:0005829">
    <property type="term" value="C:cytosol"/>
    <property type="evidence" value="ECO:0007669"/>
    <property type="project" value="TreeGrafter"/>
</dbReference>
<keyword evidence="9" id="KW-1185">Reference proteome</keyword>
<dbReference type="GO" id="GO:0000156">
    <property type="term" value="F:phosphorelay response regulator activity"/>
    <property type="evidence" value="ECO:0007669"/>
    <property type="project" value="TreeGrafter"/>
</dbReference>
<dbReference type="GO" id="GO:0006355">
    <property type="term" value="P:regulation of DNA-templated transcription"/>
    <property type="evidence" value="ECO:0007669"/>
    <property type="project" value="TreeGrafter"/>
</dbReference>
<accession>A0A916VN38</accession>
<comment type="caution">
    <text evidence="8">The sequence shown here is derived from an EMBL/GenBank/DDBJ whole genome shotgun (WGS) entry which is preliminary data.</text>
</comment>
<dbReference type="PANTHER" id="PTHR48111:SF1">
    <property type="entry name" value="TWO-COMPONENT RESPONSE REGULATOR ORR33"/>
    <property type="match status" value="1"/>
</dbReference>
<evidence type="ECO:0000256" key="5">
    <source>
        <dbReference type="ARBA" id="ARBA00023163"/>
    </source>
</evidence>
<gene>
    <name evidence="8" type="ORF">GCM10011498_04840</name>
</gene>
<name>A0A916VN38_9RHOB</name>
<dbReference type="GO" id="GO:0000976">
    <property type="term" value="F:transcription cis-regulatory region binding"/>
    <property type="evidence" value="ECO:0007669"/>
    <property type="project" value="TreeGrafter"/>
</dbReference>
<keyword evidence="5" id="KW-0804">Transcription</keyword>
<keyword evidence="3" id="KW-0805">Transcription regulation</keyword>
<evidence type="ECO:0000313" key="8">
    <source>
        <dbReference type="EMBL" id="GGA08044.1"/>
    </source>
</evidence>
<evidence type="ECO:0000256" key="1">
    <source>
        <dbReference type="ARBA" id="ARBA00022553"/>
    </source>
</evidence>
<dbReference type="SUPFAM" id="SSF52172">
    <property type="entry name" value="CheY-like"/>
    <property type="match status" value="1"/>
</dbReference>
<keyword evidence="1 6" id="KW-0597">Phosphoprotein</keyword>
<dbReference type="Pfam" id="PF00072">
    <property type="entry name" value="Response_reg"/>
    <property type="match status" value="1"/>
</dbReference>
<dbReference type="InterPro" id="IPR001789">
    <property type="entry name" value="Sig_transdc_resp-reg_receiver"/>
</dbReference>
<dbReference type="Gene3D" id="3.40.50.2300">
    <property type="match status" value="1"/>
</dbReference>
<proteinExistence type="predicted"/>
<dbReference type="PANTHER" id="PTHR48111">
    <property type="entry name" value="REGULATOR OF RPOS"/>
    <property type="match status" value="1"/>
</dbReference>
<dbReference type="SMART" id="SM00448">
    <property type="entry name" value="REC"/>
    <property type="match status" value="1"/>
</dbReference>
<dbReference type="EMBL" id="BMKA01000001">
    <property type="protein sequence ID" value="GGA08044.1"/>
    <property type="molecule type" value="Genomic_DNA"/>
</dbReference>
<dbReference type="PROSITE" id="PS50110">
    <property type="entry name" value="RESPONSE_REGULATORY"/>
    <property type="match status" value="1"/>
</dbReference>
<keyword evidence="2" id="KW-0902">Two-component regulatory system</keyword>
<dbReference type="InterPro" id="IPR011006">
    <property type="entry name" value="CheY-like_superfamily"/>
</dbReference>
<keyword evidence="4" id="KW-0238">DNA-binding</keyword>
<organism evidence="8 9">
    <name type="scientific">Neptunicoccus cionae</name>
    <dbReference type="NCBI Taxonomy" id="2035344"/>
    <lineage>
        <taxon>Bacteria</taxon>
        <taxon>Pseudomonadati</taxon>
        <taxon>Pseudomonadota</taxon>
        <taxon>Alphaproteobacteria</taxon>
        <taxon>Rhodobacterales</taxon>
        <taxon>Paracoccaceae</taxon>
        <taxon>Neptunicoccus</taxon>
    </lineage>
</organism>
<evidence type="ECO:0000256" key="6">
    <source>
        <dbReference type="PROSITE-ProRule" id="PRU00169"/>
    </source>
</evidence>
<evidence type="ECO:0000259" key="7">
    <source>
        <dbReference type="PROSITE" id="PS50110"/>
    </source>
</evidence>
<sequence length="353" mass="37942">MKILAVDDDTLALNVLQATLEAGGYTDITAAQSGAEALASLENTDTPFDCFLLDILMPDMDGVELCAEIRTKAAYQKTPVLMITGLSDQSSMDRAYGAGATDFVTKPFNGLELGARIRAANILSAQVNQHKQFEIVALQWREKLDALNALNLSEAITLQGFDGAVDTLMQENILMRMPDTGFSGCLLSVRLVNVAAVFDQLSATDFRAFINSTGAQLRNAVAGRGALIAYEGDGNFLVMSPRPIPKNRAMAYHTTLAPEIAETAQKLGFDGEAQILLGEPKPFQTDNTEARINSLTVARKSVLMRDLTERGDTAVATLRPKSEPMVTTAPAASSLLSDVSQLLTRPKAVGRSR</sequence>
<dbReference type="GO" id="GO:0032993">
    <property type="term" value="C:protein-DNA complex"/>
    <property type="evidence" value="ECO:0007669"/>
    <property type="project" value="TreeGrafter"/>
</dbReference>
<dbReference type="InterPro" id="IPR039420">
    <property type="entry name" value="WalR-like"/>
</dbReference>